<gene>
    <name evidence="2" type="ORF">COCVIDRAFT_107030</name>
</gene>
<evidence type="ECO:0000256" key="1">
    <source>
        <dbReference type="SAM" id="MobiDB-lite"/>
    </source>
</evidence>
<protein>
    <recommendedName>
        <fullName evidence="4">Aflatoxin regulatory protein domain-containing protein</fullName>
    </recommendedName>
</protein>
<dbReference type="GeneID" id="26249154"/>
<feature type="region of interest" description="Disordered" evidence="1">
    <location>
        <begin position="1"/>
        <end position="89"/>
    </location>
</feature>
<organism evidence="2 3">
    <name type="scientific">Bipolaris victoriae (strain FI3)</name>
    <name type="common">Victoria blight of oats agent</name>
    <name type="synonym">Cochliobolus victoriae</name>
    <dbReference type="NCBI Taxonomy" id="930091"/>
    <lineage>
        <taxon>Eukaryota</taxon>
        <taxon>Fungi</taxon>
        <taxon>Dikarya</taxon>
        <taxon>Ascomycota</taxon>
        <taxon>Pezizomycotina</taxon>
        <taxon>Dothideomycetes</taxon>
        <taxon>Pleosporomycetidae</taxon>
        <taxon>Pleosporales</taxon>
        <taxon>Pleosporineae</taxon>
        <taxon>Pleosporaceae</taxon>
        <taxon>Bipolaris</taxon>
    </lineage>
</organism>
<sequence>MGRPRKSGTARKARVEQREASIGDDDRPQTENQNAPTQPADQDNAHSADDVQQISSSKGRNGSTSTTPSPTAYSSETTIPTVDSDPVSTSEYSFNISTTAMYDSMFAMDQLSNVGLSSSYGTLDSLDSPLNDIYGSGLAAQEIDLHDLQDQQPLAEACSDLGDRSSMWTNNKPQDAFSILNDSPDLNHPSNTEAFSVRPTTDITLFRDHRAPILDPATPELFRQLPLSPVNQIGFQALEPIRPDFSGCECYKLILRLLLQLDDAIHHTNAMKLDTALQMNKDIFAHSKKMLDCSSCTGTQPSQHLLQVLLVDRGIGVLESKLKNKSPSIPARRLSPLHQLTNKFSDKRASILFPFDELSNVGKKDILESAEDCSLLVGGYEISLEKNIFIKKLLQKRLENWASVLEDLQKMTLGTIVNSRSQVVRVMLAETSLKLRRLVGRVELWNV</sequence>
<dbReference type="RefSeq" id="XP_014553696.1">
    <property type="nucleotide sequence ID" value="XM_014698210.1"/>
</dbReference>
<proteinExistence type="predicted"/>
<dbReference type="EMBL" id="KI968773">
    <property type="protein sequence ID" value="EUN24121.1"/>
    <property type="molecule type" value="Genomic_DNA"/>
</dbReference>
<reference evidence="2 3" key="1">
    <citation type="journal article" date="2013" name="PLoS Genet.">
        <title>Comparative genome structure, secondary metabolite, and effector coding capacity across Cochliobolus pathogens.</title>
        <authorList>
            <person name="Condon B.J."/>
            <person name="Leng Y."/>
            <person name="Wu D."/>
            <person name="Bushley K.E."/>
            <person name="Ohm R.A."/>
            <person name="Otillar R."/>
            <person name="Martin J."/>
            <person name="Schackwitz W."/>
            <person name="Grimwood J."/>
            <person name="MohdZainudin N."/>
            <person name="Xue C."/>
            <person name="Wang R."/>
            <person name="Manning V.A."/>
            <person name="Dhillon B."/>
            <person name="Tu Z.J."/>
            <person name="Steffenson B.J."/>
            <person name="Salamov A."/>
            <person name="Sun H."/>
            <person name="Lowry S."/>
            <person name="LaButti K."/>
            <person name="Han J."/>
            <person name="Copeland A."/>
            <person name="Lindquist E."/>
            <person name="Barry K."/>
            <person name="Schmutz J."/>
            <person name="Baker S.E."/>
            <person name="Ciuffetti L.M."/>
            <person name="Grigoriev I.V."/>
            <person name="Zhong S."/>
            <person name="Turgeon B.G."/>
        </authorList>
    </citation>
    <scope>NUCLEOTIDE SEQUENCE [LARGE SCALE GENOMIC DNA]</scope>
    <source>
        <strain evidence="2 3">FI3</strain>
    </source>
</reference>
<evidence type="ECO:0000313" key="3">
    <source>
        <dbReference type="Proteomes" id="UP000054337"/>
    </source>
</evidence>
<dbReference type="HOGENOM" id="CLU_688880_0_0_1"/>
<feature type="compositionally biased region" description="Polar residues" evidence="1">
    <location>
        <begin position="30"/>
        <end position="41"/>
    </location>
</feature>
<keyword evidence="3" id="KW-1185">Reference proteome</keyword>
<evidence type="ECO:0008006" key="4">
    <source>
        <dbReference type="Google" id="ProtNLM"/>
    </source>
</evidence>
<feature type="compositionally biased region" description="Basic residues" evidence="1">
    <location>
        <begin position="1"/>
        <end position="12"/>
    </location>
</feature>
<dbReference type="OrthoDB" id="3687278at2759"/>
<evidence type="ECO:0000313" key="2">
    <source>
        <dbReference type="EMBL" id="EUN24121.1"/>
    </source>
</evidence>
<dbReference type="Proteomes" id="UP000054337">
    <property type="component" value="Unassembled WGS sequence"/>
</dbReference>
<feature type="compositionally biased region" description="Low complexity" evidence="1">
    <location>
        <begin position="63"/>
        <end position="78"/>
    </location>
</feature>
<name>W7E7I5_BIPV3</name>
<dbReference type="AlphaFoldDB" id="W7E7I5"/>
<accession>W7E7I5</accession>
<feature type="compositionally biased region" description="Basic and acidic residues" evidence="1">
    <location>
        <begin position="13"/>
        <end position="29"/>
    </location>
</feature>
<feature type="compositionally biased region" description="Polar residues" evidence="1">
    <location>
        <begin position="50"/>
        <end position="62"/>
    </location>
</feature>